<evidence type="ECO:0000313" key="1">
    <source>
        <dbReference type="EMBL" id="KGG51618.1"/>
    </source>
</evidence>
<dbReference type="Proteomes" id="UP000029725">
    <property type="component" value="Unassembled WGS sequence"/>
</dbReference>
<comment type="caution">
    <text evidence="1">The sequence shown here is derived from an EMBL/GenBank/DDBJ whole genome shotgun (WGS) entry which is preliminary data.</text>
</comment>
<dbReference type="AlphaFoldDB" id="A0A098VRE0"/>
<name>A0A098VRE0_9MICR</name>
<gene>
    <name evidence="1" type="ORF">DI09_306p10</name>
</gene>
<dbReference type="EMBL" id="JMKJ01000229">
    <property type="protein sequence ID" value="KGG51618.1"/>
    <property type="molecule type" value="Genomic_DNA"/>
</dbReference>
<organism evidence="1 2">
    <name type="scientific">Mitosporidium daphniae</name>
    <dbReference type="NCBI Taxonomy" id="1485682"/>
    <lineage>
        <taxon>Eukaryota</taxon>
        <taxon>Fungi</taxon>
        <taxon>Fungi incertae sedis</taxon>
        <taxon>Microsporidia</taxon>
        <taxon>Mitosporidium</taxon>
    </lineage>
</organism>
<accession>A0A098VRE0</accession>
<evidence type="ECO:0000313" key="2">
    <source>
        <dbReference type="Proteomes" id="UP000029725"/>
    </source>
</evidence>
<dbReference type="GeneID" id="25259496"/>
<sequence>SQNLLLVAGVAEGVQIISVSEQRVIKKIPVSQLTLPGAPMAISSTMYKDHIVDILTQPFLAHSSHLKGSTSKAAHIRIDFSSANKPPKVDFEMHHLGDISANMDLDVEDGEDGAQTASTTLLYSYFGIVRSPFSGSFIATLSGIDGPAYPKTFTAPLLAKVCSLHGQLEEDQKIDSANYLQMNGEDNLIFPKCLDHADGSFPKRDFNRPFYEVGALVKSFGWELGMTCSLLAGGWGEAECGGFLEKVLVPAPPEESPLMLHLSRLQRNIFILYAGGVHLDEFNPMLRDSERQILHLLNGYLIAKVEANSHHAHGNIDPNEENLRNCSHCSNPPFRLFKPLLQNSSHEFIVNNGFDSLCSYQESNCMWCGVQTNLCRKGLNSICPI</sequence>
<protein>
    <submittedName>
        <fullName evidence="1">Uncharacterized protein</fullName>
    </submittedName>
</protein>
<dbReference type="RefSeq" id="XP_013238054.1">
    <property type="nucleotide sequence ID" value="XM_013382600.1"/>
</dbReference>
<reference evidence="1 2" key="1">
    <citation type="submission" date="2014-04" db="EMBL/GenBank/DDBJ databases">
        <title>A new species of microsporidia sheds light on the evolution of extreme parasitism.</title>
        <authorList>
            <person name="Haag K.L."/>
            <person name="James T.Y."/>
            <person name="Larsson R."/>
            <person name="Schaer T.M."/>
            <person name="Refardt D."/>
            <person name="Pombert J.-F."/>
            <person name="Ebert D."/>
        </authorList>
    </citation>
    <scope>NUCLEOTIDE SEQUENCE [LARGE SCALE GENOMIC DNA]</scope>
    <source>
        <strain evidence="1 2">UGP3</strain>
        <tissue evidence="1">Spores</tissue>
    </source>
</reference>
<dbReference type="HOGENOM" id="CLU_718780_0_0_1"/>
<proteinExistence type="predicted"/>
<dbReference type="VEuPathDB" id="MicrosporidiaDB:DI09_306p10"/>
<feature type="non-terminal residue" evidence="1">
    <location>
        <position position="1"/>
    </location>
</feature>
<keyword evidence="2" id="KW-1185">Reference proteome</keyword>